<dbReference type="InterPro" id="IPR029020">
    <property type="entry name" value="Ammonium/urea_transptr"/>
</dbReference>
<dbReference type="InterPro" id="IPR018047">
    <property type="entry name" value="Ammonium_transpt_CS"/>
</dbReference>
<evidence type="ECO:0000256" key="7">
    <source>
        <dbReference type="ARBA" id="ARBA00023177"/>
    </source>
</evidence>
<feature type="transmembrane region" description="Helical" evidence="9">
    <location>
        <begin position="25"/>
        <end position="48"/>
    </location>
</feature>
<feature type="domain" description="Ammonium transporter AmtB-like" evidence="10">
    <location>
        <begin position="25"/>
        <end position="444"/>
    </location>
</feature>
<name>A0A1H0R5H3_9ACTN</name>
<accession>A0A1H0R5H3</accession>
<comment type="subcellular location">
    <subcellularLocation>
        <location evidence="9">Cell membrane</location>
        <topology evidence="9">Multi-pass membrane protein</topology>
    </subcellularLocation>
    <subcellularLocation>
        <location evidence="1">Membrane</location>
        <topology evidence="1">Multi-pass membrane protein</topology>
    </subcellularLocation>
</comment>
<feature type="transmembrane region" description="Helical" evidence="9">
    <location>
        <begin position="101"/>
        <end position="134"/>
    </location>
</feature>
<feature type="transmembrane region" description="Helical" evidence="9">
    <location>
        <begin position="352"/>
        <end position="372"/>
    </location>
</feature>
<evidence type="ECO:0000256" key="3">
    <source>
        <dbReference type="ARBA" id="ARBA00022448"/>
    </source>
</evidence>
<evidence type="ECO:0000256" key="9">
    <source>
        <dbReference type="RuleBase" id="RU362002"/>
    </source>
</evidence>
<dbReference type="InterPro" id="IPR001905">
    <property type="entry name" value="Ammonium_transpt"/>
</dbReference>
<sequence length="471" mass="48831">MVPHLATTLLAAAAPAPVLSPGDTAWMLASSALVLLMTPGLAFFYGGLTRSKSTLNMMMMSFICIVIVSILWVLFGFKLAFGSSTTSGLFGDFSWSHLSNAAGQIVAFGGTGTGIPVIVFAAFQLMFAIITPALISGAIADRTKFLSWSIFATLWAIIVYFPVAHWVFDFGALGGTPGWLTSLWAPVKDGVQSAAGVEDFAGGTAVHINAGAAALALAIVLGKRVGFKKNPMRPHNVPWVLLGSGLLWFGWFGFNAGSAVGSNGLAGLAFMNTQVATAAALGGWLLVEYFRDGKPTSVGAASGAVAGLVAITPACGFITPWASIVLGLLAGAVCAFAVGLKYKLGYDDSLDVVGVHLVGGIFGTLFIGFFSSTDVNSFANNGVFYGGGWEQLGRQAVGAASVFAYSFIAALVIGYAIKFTIGFRVSEDVEVEGIDINEHSESAYEFDIQSSNGAIPSGHLADASASKEVHA</sequence>
<organism evidence="11 12">
    <name type="scientific">Nakamurella panacisegetis</name>
    <dbReference type="NCBI Taxonomy" id="1090615"/>
    <lineage>
        <taxon>Bacteria</taxon>
        <taxon>Bacillati</taxon>
        <taxon>Actinomycetota</taxon>
        <taxon>Actinomycetes</taxon>
        <taxon>Nakamurellales</taxon>
        <taxon>Nakamurellaceae</taxon>
        <taxon>Nakamurella</taxon>
    </lineage>
</organism>
<evidence type="ECO:0000256" key="2">
    <source>
        <dbReference type="ARBA" id="ARBA00005887"/>
    </source>
</evidence>
<keyword evidence="4 9" id="KW-0812">Transmembrane</keyword>
<reference evidence="11 12" key="1">
    <citation type="submission" date="2016-10" db="EMBL/GenBank/DDBJ databases">
        <authorList>
            <person name="de Groot N.N."/>
        </authorList>
    </citation>
    <scope>NUCLEOTIDE SEQUENCE [LARGE SCALE GENOMIC DNA]</scope>
    <source>
        <strain evidence="12">P4-7,KCTC 19426,CECT 7604</strain>
    </source>
</reference>
<proteinExistence type="inferred from homology"/>
<dbReference type="PANTHER" id="PTHR43029">
    <property type="entry name" value="AMMONIUM TRANSPORTER MEP2"/>
    <property type="match status" value="1"/>
</dbReference>
<keyword evidence="7 9" id="KW-0924">Ammonia transport</keyword>
<gene>
    <name evidence="11" type="ORF">SAMN04515671_3406</name>
</gene>
<evidence type="ECO:0000256" key="5">
    <source>
        <dbReference type="ARBA" id="ARBA00022989"/>
    </source>
</evidence>
<keyword evidence="12" id="KW-1185">Reference proteome</keyword>
<dbReference type="Gene3D" id="1.10.3430.10">
    <property type="entry name" value="Ammonium transporter AmtB like domains"/>
    <property type="match status" value="1"/>
</dbReference>
<dbReference type="NCBIfam" id="TIGR00836">
    <property type="entry name" value="amt"/>
    <property type="match status" value="1"/>
</dbReference>
<dbReference type="InterPro" id="IPR024041">
    <property type="entry name" value="NH4_transpt_AmtB-like_dom"/>
</dbReference>
<dbReference type="PANTHER" id="PTHR43029:SF10">
    <property type="entry name" value="AMMONIUM TRANSPORTER MEP2"/>
    <property type="match status" value="1"/>
</dbReference>
<dbReference type="EMBL" id="LT629710">
    <property type="protein sequence ID" value="SDP24737.1"/>
    <property type="molecule type" value="Genomic_DNA"/>
</dbReference>
<feature type="transmembrane region" description="Helical" evidence="9">
    <location>
        <begin position="146"/>
        <end position="168"/>
    </location>
</feature>
<evidence type="ECO:0000256" key="6">
    <source>
        <dbReference type="ARBA" id="ARBA00023136"/>
    </source>
</evidence>
<feature type="transmembrane region" description="Helical" evidence="9">
    <location>
        <begin position="206"/>
        <end position="225"/>
    </location>
</feature>
<comment type="similarity">
    <text evidence="2 9">Belongs to the ammonia transporter channel (TC 1.A.11.2) family.</text>
</comment>
<keyword evidence="5 9" id="KW-1133">Transmembrane helix</keyword>
<keyword evidence="6 9" id="KW-0472">Membrane</keyword>
<evidence type="ECO:0000259" key="10">
    <source>
        <dbReference type="Pfam" id="PF00909"/>
    </source>
</evidence>
<evidence type="ECO:0000313" key="12">
    <source>
        <dbReference type="Proteomes" id="UP000198741"/>
    </source>
</evidence>
<evidence type="ECO:0000313" key="11">
    <source>
        <dbReference type="EMBL" id="SDP24737.1"/>
    </source>
</evidence>
<dbReference type="Pfam" id="PF00909">
    <property type="entry name" value="Ammonium_transp"/>
    <property type="match status" value="1"/>
</dbReference>
<keyword evidence="3 9" id="KW-0813">Transport</keyword>
<dbReference type="GO" id="GO:0008519">
    <property type="term" value="F:ammonium channel activity"/>
    <property type="evidence" value="ECO:0007669"/>
    <property type="project" value="InterPro"/>
</dbReference>
<feature type="transmembrane region" description="Helical" evidence="9">
    <location>
        <begin position="298"/>
        <end position="315"/>
    </location>
</feature>
<dbReference type="SUPFAM" id="SSF111352">
    <property type="entry name" value="Ammonium transporter"/>
    <property type="match status" value="1"/>
</dbReference>
<feature type="transmembrane region" description="Helical" evidence="9">
    <location>
        <begin position="266"/>
        <end position="286"/>
    </location>
</feature>
<dbReference type="GO" id="GO:0005886">
    <property type="term" value="C:plasma membrane"/>
    <property type="evidence" value="ECO:0007669"/>
    <property type="project" value="UniProtKB-SubCell"/>
</dbReference>
<evidence type="ECO:0000256" key="1">
    <source>
        <dbReference type="ARBA" id="ARBA00004141"/>
    </source>
</evidence>
<feature type="transmembrane region" description="Helical" evidence="9">
    <location>
        <begin position="392"/>
        <end position="417"/>
    </location>
</feature>
<dbReference type="RefSeq" id="WP_231988155.1">
    <property type="nucleotide sequence ID" value="NZ_LT629710.1"/>
</dbReference>
<feature type="transmembrane region" description="Helical" evidence="9">
    <location>
        <begin position="237"/>
        <end position="254"/>
    </location>
</feature>
<protein>
    <recommendedName>
        <fullName evidence="8 9">Ammonium transporter</fullName>
    </recommendedName>
</protein>
<evidence type="ECO:0000256" key="4">
    <source>
        <dbReference type="ARBA" id="ARBA00022692"/>
    </source>
</evidence>
<feature type="transmembrane region" description="Helical" evidence="9">
    <location>
        <begin position="321"/>
        <end position="340"/>
    </location>
</feature>
<dbReference type="STRING" id="1090615.SAMN04515671_3406"/>
<feature type="transmembrane region" description="Helical" evidence="9">
    <location>
        <begin position="60"/>
        <end position="81"/>
    </location>
</feature>
<evidence type="ECO:0000256" key="8">
    <source>
        <dbReference type="ARBA" id="ARBA00050025"/>
    </source>
</evidence>
<dbReference type="AlphaFoldDB" id="A0A1H0R5H3"/>
<dbReference type="PROSITE" id="PS01219">
    <property type="entry name" value="AMMONIUM_TRANSP"/>
    <property type="match status" value="1"/>
</dbReference>
<dbReference type="Proteomes" id="UP000198741">
    <property type="component" value="Chromosome I"/>
</dbReference>